<dbReference type="PANTHER" id="PTHR43267">
    <property type="entry name" value="TRNA THREONYLCARBAMOYLADENOSINE DEHYDRATASE"/>
    <property type="match status" value="1"/>
</dbReference>
<dbReference type="AlphaFoldDB" id="A0A0F9BCW1"/>
<feature type="domain" description="THIF-type NAD/FAD binding fold" evidence="1">
    <location>
        <begin position="14"/>
        <end position="127"/>
    </location>
</feature>
<protein>
    <recommendedName>
        <fullName evidence="1">THIF-type NAD/FAD binding fold domain-containing protein</fullName>
    </recommendedName>
</protein>
<dbReference type="GO" id="GO:0061503">
    <property type="term" value="F:tRNA threonylcarbamoyladenosine dehydratase"/>
    <property type="evidence" value="ECO:0007669"/>
    <property type="project" value="TreeGrafter"/>
</dbReference>
<reference evidence="2" key="1">
    <citation type="journal article" date="2015" name="Nature">
        <title>Complex archaea that bridge the gap between prokaryotes and eukaryotes.</title>
        <authorList>
            <person name="Spang A."/>
            <person name="Saw J.H."/>
            <person name="Jorgensen S.L."/>
            <person name="Zaremba-Niedzwiedzka K."/>
            <person name="Martijn J."/>
            <person name="Lind A.E."/>
            <person name="van Eijk R."/>
            <person name="Schleper C."/>
            <person name="Guy L."/>
            <person name="Ettema T.J."/>
        </authorList>
    </citation>
    <scope>NUCLEOTIDE SEQUENCE</scope>
</reference>
<dbReference type="InterPro" id="IPR035985">
    <property type="entry name" value="Ubiquitin-activating_enz"/>
</dbReference>
<dbReference type="GO" id="GO:0008641">
    <property type="term" value="F:ubiquitin-like modifier activating enzyme activity"/>
    <property type="evidence" value="ECO:0007669"/>
    <property type="project" value="InterPro"/>
</dbReference>
<proteinExistence type="predicted"/>
<dbReference type="SUPFAM" id="SSF69572">
    <property type="entry name" value="Activating enzymes of the ubiquitin-like proteins"/>
    <property type="match status" value="1"/>
</dbReference>
<dbReference type="PANTHER" id="PTHR43267:SF1">
    <property type="entry name" value="TRNA THREONYLCARBAMOYLADENOSINE DEHYDRATASE"/>
    <property type="match status" value="1"/>
</dbReference>
<dbReference type="GO" id="GO:0061504">
    <property type="term" value="P:cyclic threonylcarbamoyladenosine biosynthetic process"/>
    <property type="evidence" value="ECO:0007669"/>
    <property type="project" value="TreeGrafter"/>
</dbReference>
<gene>
    <name evidence="2" type="ORF">LCGC14_2462530</name>
</gene>
<dbReference type="CDD" id="cd01483">
    <property type="entry name" value="E1_enzyme_family"/>
    <property type="match status" value="1"/>
</dbReference>
<name>A0A0F9BCW1_9ZZZZ</name>
<accession>A0A0F9BCW1</accession>
<dbReference type="InterPro" id="IPR045886">
    <property type="entry name" value="ThiF/MoeB/HesA"/>
</dbReference>
<organism evidence="2">
    <name type="scientific">marine sediment metagenome</name>
    <dbReference type="NCBI Taxonomy" id="412755"/>
    <lineage>
        <taxon>unclassified sequences</taxon>
        <taxon>metagenomes</taxon>
        <taxon>ecological metagenomes</taxon>
    </lineage>
</organism>
<evidence type="ECO:0000313" key="2">
    <source>
        <dbReference type="EMBL" id="KKL19729.1"/>
    </source>
</evidence>
<dbReference type="Pfam" id="PF00899">
    <property type="entry name" value="ThiF"/>
    <property type="match status" value="1"/>
</dbReference>
<sequence length="135" mass="15068">MEYKLANTLTQFETIALVGCGGTGGFLAEGLCRLLLGYPQLHLLLIDGDQVEESNLGRQNFYPEDLGHFKSQVLAERLARKYQRPIAYSISDLEERDRRDRRNWEAGCGLVVGCVDNAPARAAIAQAVSPSQWWV</sequence>
<feature type="non-terminal residue" evidence="2">
    <location>
        <position position="135"/>
    </location>
</feature>
<dbReference type="Gene3D" id="3.40.50.720">
    <property type="entry name" value="NAD(P)-binding Rossmann-like Domain"/>
    <property type="match status" value="1"/>
</dbReference>
<comment type="caution">
    <text evidence="2">The sequence shown here is derived from an EMBL/GenBank/DDBJ whole genome shotgun (WGS) entry which is preliminary data.</text>
</comment>
<dbReference type="InterPro" id="IPR000594">
    <property type="entry name" value="ThiF_NAD_FAD-bd"/>
</dbReference>
<dbReference type="EMBL" id="LAZR01038373">
    <property type="protein sequence ID" value="KKL19729.1"/>
    <property type="molecule type" value="Genomic_DNA"/>
</dbReference>
<evidence type="ECO:0000259" key="1">
    <source>
        <dbReference type="Pfam" id="PF00899"/>
    </source>
</evidence>